<proteinExistence type="inferred from homology"/>
<comment type="similarity">
    <text evidence="1 2">Belongs to the glycosyl hydrolase 31 family.</text>
</comment>
<keyword evidence="5" id="KW-1185">Reference proteome</keyword>
<feature type="domain" description="Glycoside hydrolase family 31 TIM barrel" evidence="3">
    <location>
        <begin position="3"/>
        <end position="78"/>
    </location>
</feature>
<dbReference type="GO" id="GO:0005975">
    <property type="term" value="P:carbohydrate metabolic process"/>
    <property type="evidence" value="ECO:0007669"/>
    <property type="project" value="InterPro"/>
</dbReference>
<dbReference type="PANTHER" id="PTHR22762:SF133">
    <property type="entry name" value="P-TYPE DOMAIN-CONTAINING PROTEIN"/>
    <property type="match status" value="1"/>
</dbReference>
<dbReference type="SUPFAM" id="SSF51445">
    <property type="entry name" value="(Trans)glycosidases"/>
    <property type="match status" value="1"/>
</dbReference>
<name>A0A0B1RW50_OESDE</name>
<keyword evidence="2" id="KW-0326">Glycosidase</keyword>
<dbReference type="Pfam" id="PF01055">
    <property type="entry name" value="Glyco_hydro_31_2nd"/>
    <property type="match status" value="1"/>
</dbReference>
<evidence type="ECO:0000256" key="1">
    <source>
        <dbReference type="ARBA" id="ARBA00007806"/>
    </source>
</evidence>
<organism evidence="4 5">
    <name type="scientific">Oesophagostomum dentatum</name>
    <name type="common">Nodular worm</name>
    <dbReference type="NCBI Taxonomy" id="61180"/>
    <lineage>
        <taxon>Eukaryota</taxon>
        <taxon>Metazoa</taxon>
        <taxon>Ecdysozoa</taxon>
        <taxon>Nematoda</taxon>
        <taxon>Chromadorea</taxon>
        <taxon>Rhabditida</taxon>
        <taxon>Rhabditina</taxon>
        <taxon>Rhabditomorpha</taxon>
        <taxon>Strongyloidea</taxon>
        <taxon>Strongylidae</taxon>
        <taxon>Oesophagostomum</taxon>
    </lineage>
</organism>
<evidence type="ECO:0000313" key="5">
    <source>
        <dbReference type="Proteomes" id="UP000053660"/>
    </source>
</evidence>
<gene>
    <name evidence="4" type="ORF">OESDEN_23082</name>
</gene>
<sequence length="118" mass="13556">MKEKISRNVKLGIPLDTVVADIDYMDRYKDFTTGKKWSGLEEYVKELHKQGMKAIFIIDAGVQADSDSFERGLNAGAQFIEWERYDQVPHYIQDLYPLAKNTKIMLAVVWPDGHVAFS</sequence>
<evidence type="ECO:0000259" key="3">
    <source>
        <dbReference type="Pfam" id="PF01055"/>
    </source>
</evidence>
<dbReference type="PANTHER" id="PTHR22762">
    <property type="entry name" value="ALPHA-GLUCOSIDASE"/>
    <property type="match status" value="1"/>
</dbReference>
<evidence type="ECO:0000256" key="2">
    <source>
        <dbReference type="RuleBase" id="RU361185"/>
    </source>
</evidence>
<accession>A0A0B1RW50</accession>
<protein>
    <recommendedName>
        <fullName evidence="3">Glycoside hydrolase family 31 TIM barrel domain-containing protein</fullName>
    </recommendedName>
</protein>
<dbReference type="AlphaFoldDB" id="A0A0B1RW50"/>
<dbReference type="Gene3D" id="3.20.20.80">
    <property type="entry name" value="Glycosidases"/>
    <property type="match status" value="1"/>
</dbReference>
<reference evidence="4 5" key="1">
    <citation type="submission" date="2014-03" db="EMBL/GenBank/DDBJ databases">
        <title>Draft genome of the hookworm Oesophagostomum dentatum.</title>
        <authorList>
            <person name="Mitreva M."/>
        </authorList>
    </citation>
    <scope>NUCLEOTIDE SEQUENCE [LARGE SCALE GENOMIC DNA]</scope>
    <source>
        <strain evidence="4 5">OD-Hann</strain>
    </source>
</reference>
<dbReference type="InterPro" id="IPR017853">
    <property type="entry name" value="GH"/>
</dbReference>
<evidence type="ECO:0000313" key="4">
    <source>
        <dbReference type="EMBL" id="KHJ77298.1"/>
    </source>
</evidence>
<dbReference type="GO" id="GO:0004558">
    <property type="term" value="F:alpha-1,4-glucosidase activity"/>
    <property type="evidence" value="ECO:0007669"/>
    <property type="project" value="TreeGrafter"/>
</dbReference>
<dbReference type="Proteomes" id="UP000053660">
    <property type="component" value="Unassembled WGS sequence"/>
</dbReference>
<dbReference type="OrthoDB" id="1334205at2759"/>
<keyword evidence="2" id="KW-0378">Hydrolase</keyword>
<dbReference type="EMBL" id="KN610901">
    <property type="protein sequence ID" value="KHJ77298.1"/>
    <property type="molecule type" value="Genomic_DNA"/>
</dbReference>
<dbReference type="InterPro" id="IPR000322">
    <property type="entry name" value="Glyco_hydro_31_TIM"/>
</dbReference>